<dbReference type="InterPro" id="IPR024088">
    <property type="entry name" value="Tyr-tRNA-ligase_bac-type"/>
</dbReference>
<keyword evidence="11" id="KW-1185">Reference proteome</keyword>
<keyword evidence="5 9" id="KW-0648">Protein biosynthesis</keyword>
<evidence type="ECO:0000256" key="7">
    <source>
        <dbReference type="ARBA" id="ARBA00033323"/>
    </source>
</evidence>
<reference evidence="10" key="1">
    <citation type="submission" date="2024-02" db="EMBL/GenBank/DDBJ databases">
        <authorList>
            <consortium name="ELIXIR-Norway"/>
            <consortium name="Elixir Norway"/>
        </authorList>
    </citation>
    <scope>NUCLEOTIDE SEQUENCE</scope>
</reference>
<evidence type="ECO:0000256" key="6">
    <source>
        <dbReference type="ARBA" id="ARBA00023146"/>
    </source>
</evidence>
<dbReference type="Gene3D" id="1.10.240.10">
    <property type="entry name" value="Tyrosyl-Transfer RNA Synthetase"/>
    <property type="match status" value="1"/>
</dbReference>
<organism evidence="10 11">
    <name type="scientific">Sphagnum jensenii</name>
    <dbReference type="NCBI Taxonomy" id="128206"/>
    <lineage>
        <taxon>Eukaryota</taxon>
        <taxon>Viridiplantae</taxon>
        <taxon>Streptophyta</taxon>
        <taxon>Embryophyta</taxon>
        <taxon>Bryophyta</taxon>
        <taxon>Sphagnophytina</taxon>
        <taxon>Sphagnopsida</taxon>
        <taxon>Sphagnales</taxon>
        <taxon>Sphagnaceae</taxon>
        <taxon>Sphagnum</taxon>
    </lineage>
</organism>
<evidence type="ECO:0000256" key="1">
    <source>
        <dbReference type="ARBA" id="ARBA00013160"/>
    </source>
</evidence>
<dbReference type="Gene3D" id="3.40.50.620">
    <property type="entry name" value="HUPs"/>
    <property type="match status" value="1"/>
</dbReference>
<accession>A0ABP0VET6</accession>
<dbReference type="EMBL" id="CAXAQS010000680">
    <property type="protein sequence ID" value="CAK9252647.1"/>
    <property type="molecule type" value="Genomic_DNA"/>
</dbReference>
<dbReference type="NCBIfam" id="TIGR00234">
    <property type="entry name" value="tyrS"/>
    <property type="match status" value="1"/>
</dbReference>
<evidence type="ECO:0000256" key="2">
    <source>
        <dbReference type="ARBA" id="ARBA00022598"/>
    </source>
</evidence>
<evidence type="ECO:0000256" key="8">
    <source>
        <dbReference type="ARBA" id="ARBA00048248"/>
    </source>
</evidence>
<dbReference type="PANTHER" id="PTHR11766:SF1">
    <property type="entry name" value="TYROSINE--TRNA LIGASE"/>
    <property type="match status" value="1"/>
</dbReference>
<comment type="caution">
    <text evidence="10">The sequence shown here is derived from an EMBL/GenBank/DDBJ whole genome shotgun (WGS) entry which is preliminary data.</text>
</comment>
<keyword evidence="4 9" id="KW-0067">ATP-binding</keyword>
<evidence type="ECO:0000256" key="4">
    <source>
        <dbReference type="ARBA" id="ARBA00022840"/>
    </source>
</evidence>
<evidence type="ECO:0000256" key="5">
    <source>
        <dbReference type="ARBA" id="ARBA00022917"/>
    </source>
</evidence>
<evidence type="ECO:0000313" key="10">
    <source>
        <dbReference type="EMBL" id="CAK9252647.1"/>
    </source>
</evidence>
<comment type="catalytic activity">
    <reaction evidence="8 9">
        <text>tRNA(Tyr) + L-tyrosine + ATP = L-tyrosyl-tRNA(Tyr) + AMP + diphosphate + H(+)</text>
        <dbReference type="Rhea" id="RHEA:10220"/>
        <dbReference type="Rhea" id="RHEA-COMP:9706"/>
        <dbReference type="Rhea" id="RHEA-COMP:9707"/>
        <dbReference type="ChEBI" id="CHEBI:15378"/>
        <dbReference type="ChEBI" id="CHEBI:30616"/>
        <dbReference type="ChEBI" id="CHEBI:33019"/>
        <dbReference type="ChEBI" id="CHEBI:58315"/>
        <dbReference type="ChEBI" id="CHEBI:78442"/>
        <dbReference type="ChEBI" id="CHEBI:78536"/>
        <dbReference type="ChEBI" id="CHEBI:456215"/>
        <dbReference type="EC" id="6.1.1.1"/>
    </reaction>
</comment>
<keyword evidence="6 9" id="KW-0030">Aminoacyl-tRNA synthetase</keyword>
<name>A0ABP0VET6_9BRYO</name>
<proteinExistence type="inferred from homology"/>
<gene>
    <name evidence="10" type="ORF">CSSPJE1EN1_LOCUS28025</name>
</gene>
<dbReference type="Proteomes" id="UP001497444">
    <property type="component" value="Unassembled WGS sequence"/>
</dbReference>
<keyword evidence="2 9" id="KW-0436">Ligase</keyword>
<dbReference type="PRINTS" id="PR01040">
    <property type="entry name" value="TRNASYNTHTYR"/>
</dbReference>
<dbReference type="InterPro" id="IPR014729">
    <property type="entry name" value="Rossmann-like_a/b/a_fold"/>
</dbReference>
<sequence>MDEAKLDIRFNSEWLNVMSFSDVIKLMSKATIAQLLQREDFDNRYKGNMPISMHELLYPLMQGYDSVVLSADIEMGGTDQLFNCMMGRVLQESDGRPCQAVVSMPLLIGLDGKEKMSKSKNNTIGLTEEPNQMYGKVMSTPDELLPTTSIWLLTFH</sequence>
<dbReference type="InterPro" id="IPR002307">
    <property type="entry name" value="Tyr-tRNA-ligase"/>
</dbReference>
<dbReference type="SUPFAM" id="SSF52374">
    <property type="entry name" value="Nucleotidylyl transferase"/>
    <property type="match status" value="1"/>
</dbReference>
<dbReference type="PANTHER" id="PTHR11766">
    <property type="entry name" value="TYROSYL-TRNA SYNTHETASE"/>
    <property type="match status" value="1"/>
</dbReference>
<evidence type="ECO:0000313" key="11">
    <source>
        <dbReference type="Proteomes" id="UP001497444"/>
    </source>
</evidence>
<dbReference type="InterPro" id="IPR002305">
    <property type="entry name" value="aa-tRNA-synth_Ic"/>
</dbReference>
<dbReference type="EC" id="6.1.1.1" evidence="1 9"/>
<evidence type="ECO:0000256" key="9">
    <source>
        <dbReference type="RuleBase" id="RU361234"/>
    </source>
</evidence>
<comment type="similarity">
    <text evidence="9">Belongs to the class-I aminoacyl-tRNA synthetase family.</text>
</comment>
<keyword evidence="3 9" id="KW-0547">Nucleotide-binding</keyword>
<dbReference type="Pfam" id="PF00579">
    <property type="entry name" value="tRNA-synt_1b"/>
    <property type="match status" value="1"/>
</dbReference>
<evidence type="ECO:0000256" key="3">
    <source>
        <dbReference type="ARBA" id="ARBA00022741"/>
    </source>
</evidence>
<protein>
    <recommendedName>
        <fullName evidence="1 9">Tyrosine--tRNA ligase</fullName>
        <ecNumber evidence="1 9">6.1.1.1</ecNumber>
    </recommendedName>
    <alternativeName>
        <fullName evidence="7 9">Tyrosyl-tRNA synthetase</fullName>
    </alternativeName>
</protein>